<accession>A0A0G4I847</accession>
<dbReference type="AlphaFoldDB" id="A0A0G4I847"/>
<organism evidence="1">
    <name type="scientific">Chromera velia CCMP2878</name>
    <dbReference type="NCBI Taxonomy" id="1169474"/>
    <lineage>
        <taxon>Eukaryota</taxon>
        <taxon>Sar</taxon>
        <taxon>Alveolata</taxon>
        <taxon>Colpodellida</taxon>
        <taxon>Chromeraceae</taxon>
        <taxon>Chromera</taxon>
    </lineage>
</organism>
<evidence type="ECO:0000313" key="1">
    <source>
        <dbReference type="EMBL" id="CEM53174.1"/>
    </source>
</evidence>
<proteinExistence type="predicted"/>
<dbReference type="EMBL" id="CDMZ01005549">
    <property type="protein sequence ID" value="CEM53174.1"/>
    <property type="molecule type" value="Genomic_DNA"/>
</dbReference>
<protein>
    <submittedName>
        <fullName evidence="1">Uncharacterized protein</fullName>
    </submittedName>
</protein>
<gene>
    <name evidence="1" type="ORF">Cvel_11780</name>
</gene>
<sequence>MGLYGIGQGEREGKTLPKSAVDRVENYRNRFEKFVELRERHLSGSRLSSWNLQDAVSQRALGLACAGVGMEMESELEAAVLRLAAEEHLL</sequence>
<name>A0A0G4I847_9ALVE</name>
<dbReference type="VEuPathDB" id="CryptoDB:Cvel_11780"/>
<reference evidence="1" key="1">
    <citation type="submission" date="2014-11" db="EMBL/GenBank/DDBJ databases">
        <authorList>
            <person name="Otto D Thomas"/>
            <person name="Naeem Raeece"/>
        </authorList>
    </citation>
    <scope>NUCLEOTIDE SEQUENCE</scope>
</reference>